<evidence type="ECO:0000313" key="5">
    <source>
        <dbReference type="Proteomes" id="UP000007151"/>
    </source>
</evidence>
<dbReference type="PANTHER" id="PTHR14907:SF2">
    <property type="entry name" value="SUPPRESSOR APC DOMAIN-CONTAINING PROTEIN 2"/>
    <property type="match status" value="1"/>
</dbReference>
<feature type="compositionally biased region" description="Basic and acidic residues" evidence="2">
    <location>
        <begin position="154"/>
        <end position="167"/>
    </location>
</feature>
<reference evidence="4 5" key="1">
    <citation type="journal article" date="2011" name="Cell">
        <title>The monarch butterfly genome yields insights into long-distance migration.</title>
        <authorList>
            <person name="Zhan S."/>
            <person name="Merlin C."/>
            <person name="Boore J.L."/>
            <person name="Reppert S.M."/>
        </authorList>
    </citation>
    <scope>NUCLEOTIDE SEQUENCE [LARGE SCALE GENOMIC DNA]</scope>
    <source>
        <strain evidence="4">F-2</strain>
    </source>
</reference>
<dbReference type="STRING" id="278856.A0A212F0S0"/>
<gene>
    <name evidence="4" type="ORF">KGM_214219</name>
</gene>
<dbReference type="Pfam" id="PF11414">
    <property type="entry name" value="Suppressor_APC"/>
    <property type="match status" value="1"/>
</dbReference>
<evidence type="ECO:0000259" key="3">
    <source>
        <dbReference type="Pfam" id="PF25825"/>
    </source>
</evidence>
<keyword evidence="1" id="KW-0175">Coiled coil</keyword>
<dbReference type="KEGG" id="dpl:KGM_214219"/>
<organism evidence="4 5">
    <name type="scientific">Danaus plexippus plexippus</name>
    <dbReference type="NCBI Taxonomy" id="278856"/>
    <lineage>
        <taxon>Eukaryota</taxon>
        <taxon>Metazoa</taxon>
        <taxon>Ecdysozoa</taxon>
        <taxon>Arthropoda</taxon>
        <taxon>Hexapoda</taxon>
        <taxon>Insecta</taxon>
        <taxon>Pterygota</taxon>
        <taxon>Neoptera</taxon>
        <taxon>Endopterygota</taxon>
        <taxon>Lepidoptera</taxon>
        <taxon>Glossata</taxon>
        <taxon>Ditrysia</taxon>
        <taxon>Papilionoidea</taxon>
        <taxon>Nymphalidae</taxon>
        <taxon>Danainae</taxon>
        <taxon>Danaini</taxon>
        <taxon>Danaina</taxon>
        <taxon>Danaus</taxon>
        <taxon>Danaus</taxon>
    </lineage>
</organism>
<dbReference type="InterPro" id="IPR026828">
    <property type="entry name" value="SAPC2_1/2"/>
</dbReference>
<dbReference type="eggNOG" id="ENOG502QUJT">
    <property type="taxonomic scope" value="Eukaryota"/>
</dbReference>
<dbReference type="EMBL" id="AGBW02011047">
    <property type="protein sequence ID" value="OWR47317.1"/>
    <property type="molecule type" value="Genomic_DNA"/>
</dbReference>
<evidence type="ECO:0000256" key="2">
    <source>
        <dbReference type="SAM" id="MobiDB-lite"/>
    </source>
</evidence>
<dbReference type="Proteomes" id="UP000007151">
    <property type="component" value="Unassembled WGS sequence"/>
</dbReference>
<dbReference type="AlphaFoldDB" id="A0A212F0S0"/>
<feature type="domain" description="Suppressor APC" evidence="3">
    <location>
        <begin position="12"/>
        <end position="89"/>
    </location>
</feature>
<accession>A0A212F0S0</accession>
<proteinExistence type="predicted"/>
<evidence type="ECO:0000256" key="1">
    <source>
        <dbReference type="SAM" id="Coils"/>
    </source>
</evidence>
<keyword evidence="5" id="KW-1185">Reference proteome</keyword>
<sequence length="441" mass="50480">MMHYRPTSLESLPKQFVSAMRTLFDIMDDKQTGYVKLTDIENRWRDDRTKGLPRGVIESLQKVASHDGLLTFESFCTGLKICLLQNHAQNAKVNAINADVDNSVIRNQISQMSRPPSAPLIDIDNDNDRDTNWNLMRVPTNSNQRRTNSMPQLIEDKDYLNKEKDPIPKLLQNDNEKSVSKPNASQGLSVYGPPKPPRLEKNASDRKDVSRIVYKTDDMFLESNNMGNSKLDFQDCMSQSLLDGQGRGLGDGRSAIGTQTTLRKASRRREPRRHTLHNGVDYNLIKRMKQIEQEKDVLLQGLSAVEEAREWYLKQLAEVQDKMRYAGRMGAYIEPWNEAHQERIELLKARVLELNRQLGALAAGWRHGPLSLHMNLALPTTMNTMTTAPNNANVLRSQNRMLAEEVNRKNERITVLEREKSALIRELLLQCNRTKLMESFS</sequence>
<feature type="compositionally biased region" description="Polar residues" evidence="2">
    <location>
        <begin position="140"/>
        <end position="151"/>
    </location>
</feature>
<evidence type="ECO:0000313" key="4">
    <source>
        <dbReference type="EMBL" id="OWR47317.1"/>
    </source>
</evidence>
<feature type="coiled-coil region" evidence="1">
    <location>
        <begin position="392"/>
        <end position="426"/>
    </location>
</feature>
<dbReference type="OrthoDB" id="10035013at2759"/>
<dbReference type="InterPro" id="IPR057953">
    <property type="entry name" value="SAPC2_N"/>
</dbReference>
<comment type="caution">
    <text evidence="4">The sequence shown here is derived from an EMBL/GenBank/DDBJ whole genome shotgun (WGS) entry which is preliminary data.</text>
</comment>
<feature type="region of interest" description="Disordered" evidence="2">
    <location>
        <begin position="140"/>
        <end position="205"/>
    </location>
</feature>
<dbReference type="PANTHER" id="PTHR14907">
    <property type="entry name" value="FI14130P"/>
    <property type="match status" value="1"/>
</dbReference>
<protein>
    <recommendedName>
        <fullName evidence="3">Suppressor APC domain-containing protein</fullName>
    </recommendedName>
</protein>
<name>A0A212F0S0_DANPL</name>
<dbReference type="Pfam" id="PF25825">
    <property type="entry name" value="SAPC2_N"/>
    <property type="match status" value="1"/>
</dbReference>